<evidence type="ECO:0008006" key="3">
    <source>
        <dbReference type="Google" id="ProtNLM"/>
    </source>
</evidence>
<evidence type="ECO:0000313" key="1">
    <source>
        <dbReference type="EMBL" id="CAK7340187.1"/>
    </source>
</evidence>
<accession>A0AAV1RXD4</accession>
<proteinExistence type="predicted"/>
<dbReference type="EMBL" id="CAWUPB010001159">
    <property type="protein sequence ID" value="CAK7340187.1"/>
    <property type="molecule type" value="Genomic_DNA"/>
</dbReference>
<keyword evidence="2" id="KW-1185">Reference proteome</keyword>
<dbReference type="Proteomes" id="UP001314170">
    <property type="component" value="Unassembled WGS sequence"/>
</dbReference>
<sequence length="228" mass="26238">MGNPPRTRKRVHAIRRALDGSAFKNCDNCGVMVAIALADLHECEGGSKNNVKRFKGLNGEQKVVQQRFCEQPRSPFRLFMENFMKTGKIWNIIDIDRKGFETWRNMSKEVMEREPYVMKADEINLAYFKSLIKEIDDKSEVDDEADSAMVGKFDLFSEHYDIPDSFYSFSYEDFESCDTWGRDPYVFVGPRIPSSFINSQSNESESDSTYKKQAKSQSSIWCASSSDD</sequence>
<dbReference type="SUPFAM" id="SSF47095">
    <property type="entry name" value="HMG-box"/>
    <property type="match status" value="1"/>
</dbReference>
<dbReference type="AlphaFoldDB" id="A0AAV1RXD4"/>
<organism evidence="1 2">
    <name type="scientific">Dovyalis caffra</name>
    <dbReference type="NCBI Taxonomy" id="77055"/>
    <lineage>
        <taxon>Eukaryota</taxon>
        <taxon>Viridiplantae</taxon>
        <taxon>Streptophyta</taxon>
        <taxon>Embryophyta</taxon>
        <taxon>Tracheophyta</taxon>
        <taxon>Spermatophyta</taxon>
        <taxon>Magnoliopsida</taxon>
        <taxon>eudicotyledons</taxon>
        <taxon>Gunneridae</taxon>
        <taxon>Pentapetalae</taxon>
        <taxon>rosids</taxon>
        <taxon>fabids</taxon>
        <taxon>Malpighiales</taxon>
        <taxon>Salicaceae</taxon>
        <taxon>Flacourtieae</taxon>
        <taxon>Dovyalis</taxon>
    </lineage>
</organism>
<dbReference type="PANTHER" id="PTHR47658:SF2">
    <property type="entry name" value="HMG-BOX (HIGH MOBILITY GROUP) DNA-BINDING FAMILY PROTEIN"/>
    <property type="match status" value="1"/>
</dbReference>
<name>A0AAV1RXD4_9ROSI</name>
<dbReference type="GO" id="GO:0003677">
    <property type="term" value="F:DNA binding"/>
    <property type="evidence" value="ECO:0007669"/>
    <property type="project" value="TreeGrafter"/>
</dbReference>
<protein>
    <recommendedName>
        <fullName evidence="3">HMG box domain-containing protein</fullName>
    </recommendedName>
</protein>
<gene>
    <name evidence="1" type="ORF">DCAF_LOCUS15268</name>
</gene>
<dbReference type="InterPro" id="IPR036910">
    <property type="entry name" value="HMG_box_dom_sf"/>
</dbReference>
<dbReference type="GO" id="GO:0010197">
    <property type="term" value="P:polar nucleus fusion"/>
    <property type="evidence" value="ECO:0007669"/>
    <property type="project" value="TreeGrafter"/>
</dbReference>
<dbReference type="GO" id="GO:0005634">
    <property type="term" value="C:nucleus"/>
    <property type="evidence" value="ECO:0007669"/>
    <property type="project" value="TreeGrafter"/>
</dbReference>
<reference evidence="1 2" key="1">
    <citation type="submission" date="2024-01" db="EMBL/GenBank/DDBJ databases">
        <authorList>
            <person name="Waweru B."/>
        </authorList>
    </citation>
    <scope>NUCLEOTIDE SEQUENCE [LARGE SCALE GENOMIC DNA]</scope>
</reference>
<dbReference type="PANTHER" id="PTHR47658">
    <property type="entry name" value="HIGH MOBILITY GROUP B PROTEIN 12-RELATED"/>
    <property type="match status" value="1"/>
</dbReference>
<comment type="caution">
    <text evidence="1">The sequence shown here is derived from an EMBL/GenBank/DDBJ whole genome shotgun (WGS) entry which is preliminary data.</text>
</comment>
<evidence type="ECO:0000313" key="2">
    <source>
        <dbReference type="Proteomes" id="UP001314170"/>
    </source>
</evidence>